<protein>
    <recommendedName>
        <fullName evidence="4">Phd_YefM</fullName>
    </recommendedName>
</protein>
<proteinExistence type="predicted"/>
<organism evidence="2 3">
    <name type="scientific">Rhodoluna lacicola</name>
    <dbReference type="NCBI Taxonomy" id="529884"/>
    <lineage>
        <taxon>Bacteria</taxon>
        <taxon>Bacillati</taxon>
        <taxon>Actinomycetota</taxon>
        <taxon>Actinomycetes</taxon>
        <taxon>Micrococcales</taxon>
        <taxon>Microbacteriaceae</taxon>
        <taxon>Luna cluster</taxon>
        <taxon>Luna-1 subcluster</taxon>
        <taxon>Rhodoluna</taxon>
    </lineage>
</organism>
<accession>A0A060JHR8</accession>
<feature type="region of interest" description="Disordered" evidence="1">
    <location>
        <begin position="72"/>
        <end position="94"/>
    </location>
</feature>
<dbReference type="EMBL" id="CP007490">
    <property type="protein sequence ID" value="AIC48072.1"/>
    <property type="molecule type" value="Genomic_DNA"/>
</dbReference>
<gene>
    <name evidence="2" type="ORF">Rhola_00012800</name>
</gene>
<evidence type="ECO:0000256" key="1">
    <source>
        <dbReference type="SAM" id="MobiDB-lite"/>
    </source>
</evidence>
<dbReference type="OrthoDB" id="9803128at2"/>
<sequence>MLNIAQLRLILAEDGVQATSIARAELTTRVAEYKTLGTEARPIVFGSHRKPQAVILPYDLFTELLDVAEGVPHIPKQPEPAKRSRKKAEMTESEKIVQDLPALEKEHIGQSTQELLDQIMAKWKL</sequence>
<dbReference type="STRING" id="529884.Rhola_00012800"/>
<feature type="compositionally biased region" description="Basic and acidic residues" evidence="1">
    <location>
        <begin position="79"/>
        <end position="94"/>
    </location>
</feature>
<evidence type="ECO:0008006" key="4">
    <source>
        <dbReference type="Google" id="ProtNLM"/>
    </source>
</evidence>
<keyword evidence="3" id="KW-1185">Reference proteome</keyword>
<dbReference type="HOGENOM" id="CLU_1990943_0_0_11"/>
<dbReference type="Proteomes" id="UP000067708">
    <property type="component" value="Chromosome"/>
</dbReference>
<evidence type="ECO:0000313" key="3">
    <source>
        <dbReference type="Proteomes" id="UP000067708"/>
    </source>
</evidence>
<evidence type="ECO:0000313" key="2">
    <source>
        <dbReference type="EMBL" id="AIC48072.1"/>
    </source>
</evidence>
<name>A0A060JHR8_9MICO</name>
<dbReference type="AlphaFoldDB" id="A0A060JHR8"/>
<dbReference type="RefSeq" id="WP_038503246.1">
    <property type="nucleotide sequence ID" value="NZ_CP007490.1"/>
</dbReference>
<reference evidence="2 3" key="1">
    <citation type="journal article" date="2014" name="Int. J. Syst. Evol. Microbiol.">
        <title>Rhodoluna lacicola gen. nov., sp. nov., a planktonic freshwater bacterium with stream-lined genome.</title>
        <authorList>
            <person name="Hahn M."/>
            <person name="Schmidt J."/>
            <person name="Taipale S.J."/>
            <person name="Doolittle W.F."/>
            <person name="Koll U."/>
        </authorList>
    </citation>
    <scope>NUCLEOTIDE SEQUENCE [LARGE SCALE GENOMIC DNA]</scope>
    <source>
        <strain evidence="2 3">MWH-Ta8</strain>
    </source>
</reference>
<dbReference type="KEGG" id="rla:Rhola_00012800"/>